<sequence>MTNVMLDPLPEEWEDPSTGDVYHVNCDYRIGIQISLAQYDPDLTEYDRVAAILGLMFYDEETQSERPMPQGNSANECIQWFTNGWHHDGHGTSEEKRRLIDYDIDQWRIYADFRAIYGIDLATEDMHWWKFCGLLWNMPHKQSSFLQVIEIRRKKKDEAKTDAEKKAIQDAQQIYALDQPEPEYTIEQKEKIDDYDTMMEQIRAKKKAEQEALGIFRK</sequence>
<keyword evidence="2" id="KW-1185">Reference proteome</keyword>
<evidence type="ECO:0008006" key="3">
    <source>
        <dbReference type="Google" id="ProtNLM"/>
    </source>
</evidence>
<reference evidence="1 2" key="1">
    <citation type="submission" date="2019-08" db="EMBL/GenBank/DDBJ databases">
        <title>In-depth cultivation of the pig gut microbiome towards novel bacterial diversity and tailored functional studies.</title>
        <authorList>
            <person name="Wylensek D."/>
            <person name="Hitch T.C.A."/>
            <person name="Clavel T."/>
        </authorList>
    </citation>
    <scope>NUCLEOTIDE SEQUENCE [LARGE SCALE GENOMIC DNA]</scope>
    <source>
        <strain evidence="1 2">WCA3-601-WT-6H</strain>
    </source>
</reference>
<dbReference type="AlphaFoldDB" id="A0A6L5YHQ9"/>
<accession>A0A6L5YHQ9</accession>
<name>A0A6L5YHQ9_9FIRM</name>
<dbReference type="InterPro" id="IPR009660">
    <property type="entry name" value="Phage_A500_Gp15"/>
</dbReference>
<comment type="caution">
    <text evidence="1">The sequence shown here is derived from an EMBL/GenBank/DDBJ whole genome shotgun (WGS) entry which is preliminary data.</text>
</comment>
<dbReference type="RefSeq" id="WP_154496013.1">
    <property type="nucleotide sequence ID" value="NZ_VUMU01000006.1"/>
</dbReference>
<gene>
    <name evidence="1" type="ORF">FYJ59_06440</name>
</gene>
<dbReference type="Proteomes" id="UP000476055">
    <property type="component" value="Unassembled WGS sequence"/>
</dbReference>
<protein>
    <recommendedName>
        <fullName evidence="3">Bacteriophage Gp15 protein</fullName>
    </recommendedName>
</protein>
<proteinExistence type="predicted"/>
<evidence type="ECO:0000313" key="2">
    <source>
        <dbReference type="Proteomes" id="UP000476055"/>
    </source>
</evidence>
<evidence type="ECO:0000313" key="1">
    <source>
        <dbReference type="EMBL" id="MST57884.1"/>
    </source>
</evidence>
<organism evidence="1 2">
    <name type="scientific">Waltera intestinalis</name>
    <dbReference type="NCBI Taxonomy" id="2606635"/>
    <lineage>
        <taxon>Bacteria</taxon>
        <taxon>Bacillati</taxon>
        <taxon>Bacillota</taxon>
        <taxon>Clostridia</taxon>
        <taxon>Lachnospirales</taxon>
        <taxon>Lachnospiraceae</taxon>
        <taxon>Waltera</taxon>
    </lineage>
</organism>
<dbReference type="EMBL" id="VUMU01000006">
    <property type="protein sequence ID" value="MST57884.1"/>
    <property type="molecule type" value="Genomic_DNA"/>
</dbReference>
<dbReference type="Pfam" id="PF06854">
    <property type="entry name" value="Phage_Gp15"/>
    <property type="match status" value="1"/>
</dbReference>